<proteinExistence type="evidence at protein level"/>
<evidence type="ECO:0007829" key="4">
    <source>
        <dbReference type="PeptideAtlas" id="A0A804Q6G6"/>
    </source>
</evidence>
<protein>
    <submittedName>
        <fullName evidence="2">Uncharacterized protein</fullName>
    </submittedName>
</protein>
<dbReference type="Proteomes" id="UP000007305">
    <property type="component" value="Chromosome 6"/>
</dbReference>
<dbReference type="AlphaFoldDB" id="A0A804Q6G6"/>
<feature type="region of interest" description="Disordered" evidence="1">
    <location>
        <begin position="103"/>
        <end position="197"/>
    </location>
</feature>
<feature type="compositionally biased region" description="Basic and acidic residues" evidence="1">
    <location>
        <begin position="1"/>
        <end position="10"/>
    </location>
</feature>
<feature type="region of interest" description="Disordered" evidence="1">
    <location>
        <begin position="1"/>
        <end position="24"/>
    </location>
</feature>
<dbReference type="Pfam" id="PF07816">
    <property type="entry name" value="DUF1645"/>
    <property type="match status" value="1"/>
</dbReference>
<reference evidence="2" key="2">
    <citation type="submission" date="2019-07" db="EMBL/GenBank/DDBJ databases">
        <authorList>
            <person name="Seetharam A."/>
            <person name="Woodhouse M."/>
            <person name="Cannon E."/>
        </authorList>
    </citation>
    <scope>NUCLEOTIDE SEQUENCE [LARGE SCALE GENOMIC DNA]</scope>
    <source>
        <strain evidence="2">cv. B73</strain>
    </source>
</reference>
<sequence>MEENIPHPREAQGPTVAQPAPAVVTPRDDALAPVAQLLSSSGDDESSDDELEVDFEFPFVCRDSPAGTAAPADELFADGRIRAFYPVFGRGTAGCAAQEERVHGVHGAVAPHQRPRRGPQPQRRQGQVRLPRRRAQEGAQGQGACRHCPARGRRPPDGGGVPRQGRPTAAHVPAVPRGARGLLRQRERHQSEPPPSAVLTSCNDFGWITRRDEWRGVFCRPSVNAYADVAHMSGDAR</sequence>
<keyword evidence="3" id="KW-1185">Reference proteome</keyword>
<evidence type="ECO:0000313" key="2">
    <source>
        <dbReference type="EnsemblPlants" id="Zm00001eb296760_P001"/>
    </source>
</evidence>
<name>A0A804Q6G6_MAIZE</name>
<evidence type="ECO:0000256" key="1">
    <source>
        <dbReference type="SAM" id="MobiDB-lite"/>
    </source>
</evidence>
<organism evidence="2 3">
    <name type="scientific">Zea mays</name>
    <name type="common">Maize</name>
    <dbReference type="NCBI Taxonomy" id="4577"/>
    <lineage>
        <taxon>Eukaryota</taxon>
        <taxon>Viridiplantae</taxon>
        <taxon>Streptophyta</taxon>
        <taxon>Embryophyta</taxon>
        <taxon>Tracheophyta</taxon>
        <taxon>Spermatophyta</taxon>
        <taxon>Magnoliopsida</taxon>
        <taxon>Liliopsida</taxon>
        <taxon>Poales</taxon>
        <taxon>Poaceae</taxon>
        <taxon>PACMAD clade</taxon>
        <taxon>Panicoideae</taxon>
        <taxon>Andropogonodae</taxon>
        <taxon>Andropogoneae</taxon>
        <taxon>Tripsacinae</taxon>
        <taxon>Zea</taxon>
    </lineage>
</organism>
<reference evidence="3" key="1">
    <citation type="journal article" date="2009" name="Science">
        <title>The B73 maize genome: complexity, diversity, and dynamics.</title>
        <authorList>
            <person name="Schnable P.S."/>
            <person name="Ware D."/>
            <person name="Fulton R.S."/>
            <person name="Stein J.C."/>
            <person name="Wei F."/>
            <person name="Pasternak S."/>
            <person name="Liang C."/>
            <person name="Zhang J."/>
            <person name="Fulton L."/>
            <person name="Graves T.A."/>
            <person name="Minx P."/>
            <person name="Reily A.D."/>
            <person name="Courtney L."/>
            <person name="Kruchowski S.S."/>
            <person name="Tomlinson C."/>
            <person name="Strong C."/>
            <person name="Delehaunty K."/>
            <person name="Fronick C."/>
            <person name="Courtney B."/>
            <person name="Rock S.M."/>
            <person name="Belter E."/>
            <person name="Du F."/>
            <person name="Kim K."/>
            <person name="Abbott R.M."/>
            <person name="Cotton M."/>
            <person name="Levy A."/>
            <person name="Marchetto P."/>
            <person name="Ochoa K."/>
            <person name="Jackson S.M."/>
            <person name="Gillam B."/>
            <person name="Chen W."/>
            <person name="Yan L."/>
            <person name="Higginbotham J."/>
            <person name="Cardenas M."/>
            <person name="Waligorski J."/>
            <person name="Applebaum E."/>
            <person name="Phelps L."/>
            <person name="Falcone J."/>
            <person name="Kanchi K."/>
            <person name="Thane T."/>
            <person name="Scimone A."/>
            <person name="Thane N."/>
            <person name="Henke J."/>
            <person name="Wang T."/>
            <person name="Ruppert J."/>
            <person name="Shah N."/>
            <person name="Rotter K."/>
            <person name="Hodges J."/>
            <person name="Ingenthron E."/>
            <person name="Cordes M."/>
            <person name="Kohlberg S."/>
            <person name="Sgro J."/>
            <person name="Delgado B."/>
            <person name="Mead K."/>
            <person name="Chinwalla A."/>
            <person name="Leonard S."/>
            <person name="Crouse K."/>
            <person name="Collura K."/>
            <person name="Kudrna D."/>
            <person name="Currie J."/>
            <person name="He R."/>
            <person name="Angelova A."/>
            <person name="Rajasekar S."/>
            <person name="Mueller T."/>
            <person name="Lomeli R."/>
            <person name="Scara G."/>
            <person name="Ko A."/>
            <person name="Delaney K."/>
            <person name="Wissotski M."/>
            <person name="Lopez G."/>
            <person name="Campos D."/>
            <person name="Braidotti M."/>
            <person name="Ashley E."/>
            <person name="Golser W."/>
            <person name="Kim H."/>
            <person name="Lee S."/>
            <person name="Lin J."/>
            <person name="Dujmic Z."/>
            <person name="Kim W."/>
            <person name="Talag J."/>
            <person name="Zuccolo A."/>
            <person name="Fan C."/>
            <person name="Sebastian A."/>
            <person name="Kramer M."/>
            <person name="Spiegel L."/>
            <person name="Nascimento L."/>
            <person name="Zutavern T."/>
            <person name="Miller B."/>
            <person name="Ambroise C."/>
            <person name="Muller S."/>
            <person name="Spooner W."/>
            <person name="Narechania A."/>
            <person name="Ren L."/>
            <person name="Wei S."/>
            <person name="Kumari S."/>
            <person name="Faga B."/>
            <person name="Levy M.J."/>
            <person name="McMahan L."/>
            <person name="Van Buren P."/>
            <person name="Vaughn M.W."/>
            <person name="Ying K."/>
            <person name="Yeh C.-T."/>
            <person name="Emrich S.J."/>
            <person name="Jia Y."/>
            <person name="Kalyanaraman A."/>
            <person name="Hsia A.-P."/>
            <person name="Barbazuk W.B."/>
            <person name="Baucom R.S."/>
            <person name="Brutnell T.P."/>
            <person name="Carpita N.C."/>
            <person name="Chaparro C."/>
            <person name="Chia J.-M."/>
            <person name="Deragon J.-M."/>
            <person name="Estill J.C."/>
            <person name="Fu Y."/>
            <person name="Jeddeloh J.A."/>
            <person name="Han Y."/>
            <person name="Lee H."/>
            <person name="Li P."/>
            <person name="Lisch D.R."/>
            <person name="Liu S."/>
            <person name="Liu Z."/>
            <person name="Nagel D.H."/>
            <person name="McCann M.C."/>
            <person name="SanMiguel P."/>
            <person name="Myers A.M."/>
            <person name="Nettleton D."/>
            <person name="Nguyen J."/>
            <person name="Penning B.W."/>
            <person name="Ponnala L."/>
            <person name="Schneider K.L."/>
            <person name="Schwartz D.C."/>
            <person name="Sharma A."/>
            <person name="Soderlund C."/>
            <person name="Springer N.M."/>
            <person name="Sun Q."/>
            <person name="Wang H."/>
            <person name="Waterman M."/>
            <person name="Westerman R."/>
            <person name="Wolfgruber T.K."/>
            <person name="Yang L."/>
            <person name="Yu Y."/>
            <person name="Zhang L."/>
            <person name="Zhou S."/>
            <person name="Zhu Q."/>
            <person name="Bennetzen J.L."/>
            <person name="Dawe R.K."/>
            <person name="Jiang J."/>
            <person name="Jiang N."/>
            <person name="Presting G.G."/>
            <person name="Wessler S.R."/>
            <person name="Aluru S."/>
            <person name="Martienssen R.A."/>
            <person name="Clifton S.W."/>
            <person name="McCombie W.R."/>
            <person name="Wing R.A."/>
            <person name="Wilson R.K."/>
        </authorList>
    </citation>
    <scope>NUCLEOTIDE SEQUENCE [LARGE SCALE GENOMIC DNA]</scope>
    <source>
        <strain evidence="3">cv. B73</strain>
    </source>
</reference>
<keyword evidence="4" id="KW-1267">Proteomics identification</keyword>
<dbReference type="InParanoid" id="A0A804Q6G6"/>
<evidence type="ECO:0000313" key="3">
    <source>
        <dbReference type="Proteomes" id="UP000007305"/>
    </source>
</evidence>
<dbReference type="InterPro" id="IPR012442">
    <property type="entry name" value="DUF1645_plant"/>
</dbReference>
<feature type="compositionally biased region" description="Low complexity" evidence="1">
    <location>
        <begin position="119"/>
        <end position="129"/>
    </location>
</feature>
<accession>A0A804Q6G6</accession>
<reference evidence="2" key="3">
    <citation type="submission" date="2021-05" db="UniProtKB">
        <authorList>
            <consortium name="EnsemblPlants"/>
        </authorList>
    </citation>
    <scope>IDENTIFICATION</scope>
    <source>
        <strain evidence="2">cv. B73</strain>
    </source>
</reference>
<dbReference type="EnsemblPlants" id="Zm00001eb296760_T001">
    <property type="protein sequence ID" value="Zm00001eb296760_P001"/>
    <property type="gene ID" value="Zm00001eb296760"/>
</dbReference>
<dbReference type="Gramene" id="Zm00001eb296760_T001">
    <property type="protein sequence ID" value="Zm00001eb296760_P001"/>
    <property type="gene ID" value="Zm00001eb296760"/>
</dbReference>